<dbReference type="PANTHER" id="PTHR34737">
    <property type="entry name" value="EF-HAND DOMAIN-CONTAINING PROTEIN"/>
    <property type="match status" value="1"/>
</dbReference>
<dbReference type="Proteomes" id="UP000626109">
    <property type="component" value="Unassembled WGS sequence"/>
</dbReference>
<dbReference type="CDD" id="cd08760">
    <property type="entry name" value="Cyt_b561_FRRS1_like"/>
    <property type="match status" value="1"/>
</dbReference>
<evidence type="ECO:0000256" key="3">
    <source>
        <dbReference type="ARBA" id="ARBA00022692"/>
    </source>
</evidence>
<evidence type="ECO:0000256" key="5">
    <source>
        <dbReference type="ARBA" id="ARBA00022989"/>
    </source>
</evidence>
<evidence type="ECO:0000256" key="7">
    <source>
        <dbReference type="SAM" id="Phobius"/>
    </source>
</evidence>
<evidence type="ECO:0000256" key="1">
    <source>
        <dbReference type="ARBA" id="ARBA00004370"/>
    </source>
</evidence>
<accession>A0A813ISZ2</accession>
<feature type="transmembrane region" description="Helical" evidence="7">
    <location>
        <begin position="283"/>
        <end position="304"/>
    </location>
</feature>
<dbReference type="Pfam" id="PF03188">
    <property type="entry name" value="Cytochrom_B561"/>
    <property type="match status" value="1"/>
</dbReference>
<dbReference type="InterPro" id="IPR057626">
    <property type="entry name" value="S-S_Temptin"/>
</dbReference>
<comment type="subcellular location">
    <subcellularLocation>
        <location evidence="1">Membrane</location>
    </subcellularLocation>
</comment>
<feature type="transmembrane region" description="Helical" evidence="7">
    <location>
        <begin position="145"/>
        <end position="166"/>
    </location>
</feature>
<keyword evidence="2" id="KW-0813">Transport</keyword>
<dbReference type="Pfam" id="PF24784">
    <property type="entry name" value="Temptin_C"/>
    <property type="match status" value="1"/>
</dbReference>
<dbReference type="PANTHER" id="PTHR34737:SF2">
    <property type="entry name" value="EF-HAND DOMAIN-CONTAINING PROTEIN"/>
    <property type="match status" value="1"/>
</dbReference>
<evidence type="ECO:0000256" key="6">
    <source>
        <dbReference type="ARBA" id="ARBA00023136"/>
    </source>
</evidence>
<evidence type="ECO:0000256" key="2">
    <source>
        <dbReference type="ARBA" id="ARBA00022448"/>
    </source>
</evidence>
<evidence type="ECO:0000259" key="9">
    <source>
        <dbReference type="PROSITE" id="PS50939"/>
    </source>
</evidence>
<keyword evidence="5 7" id="KW-1133">Transmembrane helix</keyword>
<organism evidence="10 11">
    <name type="scientific">Polarella glacialis</name>
    <name type="common">Dinoflagellate</name>
    <dbReference type="NCBI Taxonomy" id="89957"/>
    <lineage>
        <taxon>Eukaryota</taxon>
        <taxon>Sar</taxon>
        <taxon>Alveolata</taxon>
        <taxon>Dinophyceae</taxon>
        <taxon>Suessiales</taxon>
        <taxon>Suessiaceae</taxon>
        <taxon>Polarella</taxon>
    </lineage>
</organism>
<feature type="domain" description="Cytochrome b561" evidence="9">
    <location>
        <begin position="105"/>
        <end position="307"/>
    </location>
</feature>
<dbReference type="EMBL" id="CAJNNW010014622">
    <property type="protein sequence ID" value="CAE8656861.1"/>
    <property type="molecule type" value="Genomic_DNA"/>
</dbReference>
<feature type="transmembrane region" description="Helical" evidence="7">
    <location>
        <begin position="210"/>
        <end position="230"/>
    </location>
</feature>
<feature type="chain" id="PRO_5032877578" description="Cytochrome b561 domain-containing protein" evidence="8">
    <location>
        <begin position="23"/>
        <end position="358"/>
    </location>
</feature>
<dbReference type="Gene3D" id="1.20.120.1770">
    <property type="match status" value="1"/>
</dbReference>
<keyword evidence="3 7" id="KW-0812">Transmembrane</keyword>
<evidence type="ECO:0000313" key="11">
    <source>
        <dbReference type="Proteomes" id="UP000626109"/>
    </source>
</evidence>
<dbReference type="GO" id="GO:0016020">
    <property type="term" value="C:membrane"/>
    <property type="evidence" value="ECO:0007669"/>
    <property type="project" value="UniProtKB-SubCell"/>
</dbReference>
<keyword evidence="8" id="KW-0732">Signal</keyword>
<feature type="transmembrane region" description="Helical" evidence="7">
    <location>
        <begin position="250"/>
        <end position="271"/>
    </location>
</feature>
<dbReference type="AlphaFoldDB" id="A0A813ISZ2"/>
<reference evidence="10" key="1">
    <citation type="submission" date="2021-02" db="EMBL/GenBank/DDBJ databases">
        <authorList>
            <person name="Dougan E. K."/>
            <person name="Rhodes N."/>
            <person name="Thang M."/>
            <person name="Chan C."/>
        </authorList>
    </citation>
    <scope>NUCLEOTIDE SEQUENCE</scope>
</reference>
<evidence type="ECO:0000313" key="10">
    <source>
        <dbReference type="EMBL" id="CAE8656861.1"/>
    </source>
</evidence>
<dbReference type="PROSITE" id="PS50939">
    <property type="entry name" value="CYTOCHROME_B561"/>
    <property type="match status" value="1"/>
</dbReference>
<keyword evidence="4" id="KW-0249">Electron transport</keyword>
<feature type="transmembrane region" description="Helical" evidence="7">
    <location>
        <begin position="178"/>
        <end position="198"/>
    </location>
</feature>
<feature type="signal peptide" evidence="8">
    <location>
        <begin position="1"/>
        <end position="22"/>
    </location>
</feature>
<comment type="caution">
    <text evidence="10">The sequence shown here is derived from an EMBL/GenBank/DDBJ whole genome shotgun (WGS) entry which is preliminary data.</text>
</comment>
<evidence type="ECO:0000256" key="8">
    <source>
        <dbReference type="SAM" id="SignalP"/>
    </source>
</evidence>
<gene>
    <name evidence="10" type="ORF">PGLA2088_LOCUS12419</name>
</gene>
<name>A0A813ISZ2_POLGL</name>
<dbReference type="InterPro" id="IPR006593">
    <property type="entry name" value="Cyt_b561/ferric_Rdtase_TM"/>
</dbReference>
<sequence length="358" mass="38278">MKAALTSVTAAWWWASNSRVLAFPSFAEKIPNAERVADASGRLWPGVGHLSRNGGGQLNSFGQDFEAAGWAWTADLCQKDSDADGSSNGEELGDPNCTWQPGSVPAHSTGITHPGISNITGSYSAGADEEIGLFGAAPAWYLKHAALMLMSWVVIMPIGILVPVIFKDRSKGPMWFHAHKLLMMLGLTFILAGLSVALRNKSGKHFVSQHSLLGLASIVLAVLQPVNAFFRPRGRSEKNIRQVWELCHRWLGRLAVLLAAGAAVTGIRTNLSSFISTSSADAGAAAVVVILTLWAVLIISVKLLPCLRKQADYDPYLHVVAGGTVIGKESACFTDVARGSQSTARHATRLKNPCCKVL</sequence>
<keyword evidence="6 7" id="KW-0472">Membrane</keyword>
<dbReference type="SMART" id="SM00665">
    <property type="entry name" value="B561"/>
    <property type="match status" value="1"/>
</dbReference>
<dbReference type="InterPro" id="IPR055313">
    <property type="entry name" value="Temptin-like"/>
</dbReference>
<protein>
    <recommendedName>
        <fullName evidence="9">Cytochrome b561 domain-containing protein</fullName>
    </recommendedName>
</protein>
<proteinExistence type="predicted"/>
<evidence type="ECO:0000256" key="4">
    <source>
        <dbReference type="ARBA" id="ARBA00022982"/>
    </source>
</evidence>